<dbReference type="Pfam" id="PF00126">
    <property type="entry name" value="HTH_1"/>
    <property type="match status" value="1"/>
</dbReference>
<dbReference type="InterPro" id="IPR008995">
    <property type="entry name" value="Mo/tungstate-bd_C_term_dom"/>
</dbReference>
<dbReference type="InterPro" id="IPR000847">
    <property type="entry name" value="LysR_HTH_N"/>
</dbReference>
<dbReference type="PANTHER" id="PTHR30432">
    <property type="entry name" value="TRANSCRIPTIONAL REGULATOR MODE"/>
    <property type="match status" value="1"/>
</dbReference>
<proteinExistence type="inferred from homology"/>
<dbReference type="GO" id="GO:0003700">
    <property type="term" value="F:DNA-binding transcription factor activity"/>
    <property type="evidence" value="ECO:0007669"/>
    <property type="project" value="InterPro"/>
</dbReference>
<dbReference type="OrthoDB" id="9800709at2"/>
<evidence type="ECO:0000256" key="6">
    <source>
        <dbReference type="PIRSR" id="PIRSR005763-1"/>
    </source>
</evidence>
<dbReference type="RefSeq" id="WP_072840251.1">
    <property type="nucleotide sequence ID" value="NZ_FQVF01000012.1"/>
</dbReference>
<keyword evidence="4" id="KW-0677">Repeat</keyword>
<dbReference type="InterPro" id="IPR036388">
    <property type="entry name" value="WH-like_DNA-bd_sf"/>
</dbReference>
<dbReference type="AlphaFoldDB" id="A0A1M5EZ78"/>
<organism evidence="8 9">
    <name type="scientific">Marinomonas polaris DSM 16579</name>
    <dbReference type="NCBI Taxonomy" id="1122206"/>
    <lineage>
        <taxon>Bacteria</taxon>
        <taxon>Pseudomonadati</taxon>
        <taxon>Pseudomonadota</taxon>
        <taxon>Gammaproteobacteria</taxon>
        <taxon>Oceanospirillales</taxon>
        <taxon>Oceanospirillaceae</taxon>
        <taxon>Marinomonas</taxon>
    </lineage>
</organism>
<name>A0A1M5EZ78_9GAMM</name>
<dbReference type="InterPro" id="IPR016462">
    <property type="entry name" value="ModE"/>
</dbReference>
<evidence type="ECO:0000313" key="8">
    <source>
        <dbReference type="EMBL" id="SHF84554.1"/>
    </source>
</evidence>
<accession>A0A1M5EZ78</accession>
<dbReference type="EMBL" id="FQVF01000012">
    <property type="protein sequence ID" value="SHF84554.1"/>
    <property type="molecule type" value="Genomic_DNA"/>
</dbReference>
<dbReference type="STRING" id="1122206.SAMN02745753_02738"/>
<sequence length="270" mass="28421">MTDKKTALAGLKGEVFLLTEQHKSFASAQIELLAAIDVCGSISKAAKQVGISYKTAWDRIDAMNNMSAQPLVVRSTGGAQGGGTLLTELGYRVISGFQALQDEHQKFIERLGDKLHTLNDVASFMKSESMKTSARNQFRGTVSNITLGAVNAEVELDIGTNQLIIAMITQESVELLALKKGCDVVALIKASSVILSTDTGVVTSARNKLVGTISRLLPGAVNTDVTLDIGGGKSVSAIITNISATELALEVGNKACALFKAPSVILLRDG</sequence>
<dbReference type="Gene3D" id="2.40.50.100">
    <property type="match status" value="2"/>
</dbReference>
<feature type="domain" description="Mop" evidence="7">
    <location>
        <begin position="131"/>
        <end position="197"/>
    </location>
</feature>
<evidence type="ECO:0000256" key="3">
    <source>
        <dbReference type="ARBA" id="ARBA00022505"/>
    </source>
</evidence>
<dbReference type="PIRSF" id="PIRSF005763">
    <property type="entry name" value="Txn_reg_ModE"/>
    <property type="match status" value="1"/>
</dbReference>
<evidence type="ECO:0000256" key="2">
    <source>
        <dbReference type="ARBA" id="ARBA00022448"/>
    </source>
</evidence>
<feature type="region of interest" description="Required for dimer formation and molybdate binding" evidence="6">
    <location>
        <begin position="132"/>
        <end position="140"/>
    </location>
</feature>
<evidence type="ECO:0000256" key="5">
    <source>
        <dbReference type="PIRNR" id="PIRNR005763"/>
    </source>
</evidence>
<gene>
    <name evidence="8" type="ORF">SAMN02745753_02738</name>
</gene>
<evidence type="ECO:0000256" key="4">
    <source>
        <dbReference type="ARBA" id="ARBA00022737"/>
    </source>
</evidence>
<dbReference type="GO" id="GO:0030151">
    <property type="term" value="F:molybdenum ion binding"/>
    <property type="evidence" value="ECO:0007669"/>
    <property type="project" value="UniProtKB-UniRule"/>
</dbReference>
<dbReference type="InterPro" id="IPR005116">
    <property type="entry name" value="Transp-assoc_OB_typ1"/>
</dbReference>
<dbReference type="InterPro" id="IPR051815">
    <property type="entry name" value="Molybdate_resp_trans_reg"/>
</dbReference>
<reference evidence="9" key="1">
    <citation type="submission" date="2016-11" db="EMBL/GenBank/DDBJ databases">
        <authorList>
            <person name="Varghese N."/>
            <person name="Submissions S."/>
        </authorList>
    </citation>
    <scope>NUCLEOTIDE SEQUENCE [LARGE SCALE GENOMIC DNA]</scope>
    <source>
        <strain evidence="9">DSM 16579</strain>
    </source>
</reference>
<keyword evidence="9" id="KW-1185">Reference proteome</keyword>
<keyword evidence="3 5" id="KW-0500">Molybdenum</keyword>
<dbReference type="PANTHER" id="PTHR30432:SF1">
    <property type="entry name" value="DNA-BINDING TRANSCRIPTIONAL DUAL REGULATOR MODE"/>
    <property type="match status" value="1"/>
</dbReference>
<comment type="similarity">
    <text evidence="1 5">Belongs to the ModE family.</text>
</comment>
<dbReference type="SUPFAM" id="SSF46785">
    <property type="entry name" value="Winged helix' DNA-binding domain"/>
    <property type="match status" value="1"/>
</dbReference>
<dbReference type="SUPFAM" id="SSF50331">
    <property type="entry name" value="MOP-like"/>
    <property type="match status" value="2"/>
</dbReference>
<dbReference type="InterPro" id="IPR004606">
    <property type="entry name" value="Mop_domain"/>
</dbReference>
<dbReference type="GO" id="GO:0015689">
    <property type="term" value="P:molybdate ion transport"/>
    <property type="evidence" value="ECO:0007669"/>
    <property type="project" value="UniProtKB-UniRule"/>
</dbReference>
<keyword evidence="2 5" id="KW-0813">Transport</keyword>
<feature type="domain" description="Mop" evidence="7">
    <location>
        <begin position="202"/>
        <end position="268"/>
    </location>
</feature>
<dbReference type="PROSITE" id="PS51866">
    <property type="entry name" value="MOP"/>
    <property type="match status" value="2"/>
</dbReference>
<dbReference type="InterPro" id="IPR036390">
    <property type="entry name" value="WH_DNA-bd_sf"/>
</dbReference>
<dbReference type="NCBIfam" id="TIGR00638">
    <property type="entry name" value="Mop"/>
    <property type="match status" value="2"/>
</dbReference>
<protein>
    <submittedName>
        <fullName evidence="8">Molybdate transport system regulatory protein</fullName>
    </submittedName>
</protein>
<dbReference type="Pfam" id="PF03459">
    <property type="entry name" value="TOBE"/>
    <property type="match status" value="2"/>
</dbReference>
<evidence type="ECO:0000259" key="7">
    <source>
        <dbReference type="PROSITE" id="PS51866"/>
    </source>
</evidence>
<evidence type="ECO:0000313" key="9">
    <source>
        <dbReference type="Proteomes" id="UP000184517"/>
    </source>
</evidence>
<evidence type="ECO:0000256" key="1">
    <source>
        <dbReference type="ARBA" id="ARBA00008110"/>
    </source>
</evidence>
<dbReference type="Proteomes" id="UP000184517">
    <property type="component" value="Unassembled WGS sequence"/>
</dbReference>
<dbReference type="Gene3D" id="1.10.10.10">
    <property type="entry name" value="Winged helix-like DNA-binding domain superfamily/Winged helix DNA-binding domain"/>
    <property type="match status" value="1"/>
</dbReference>